<dbReference type="Pfam" id="PF07166">
    <property type="entry name" value="DUF1398"/>
    <property type="match status" value="1"/>
</dbReference>
<evidence type="ECO:0000313" key="2">
    <source>
        <dbReference type="Proteomes" id="UP000051672"/>
    </source>
</evidence>
<evidence type="ECO:0000313" key="1">
    <source>
        <dbReference type="EMBL" id="KRM72188.1"/>
    </source>
</evidence>
<organism evidence="1 2">
    <name type="scientific">Lacticaseibacillus brantae DSM 23927</name>
    <dbReference type="NCBI Taxonomy" id="1423727"/>
    <lineage>
        <taxon>Bacteria</taxon>
        <taxon>Bacillati</taxon>
        <taxon>Bacillota</taxon>
        <taxon>Bacilli</taxon>
        <taxon>Lactobacillales</taxon>
        <taxon>Lactobacillaceae</taxon>
        <taxon>Lacticaseibacillus</taxon>
    </lineage>
</organism>
<dbReference type="RefSeq" id="WP_057894453.1">
    <property type="nucleotide sequence ID" value="NZ_AYZQ01000002.1"/>
</dbReference>
<dbReference type="PATRIC" id="fig|1423727.3.peg.1190"/>
<protein>
    <submittedName>
        <fullName evidence="1">Phage envelope protein</fullName>
    </submittedName>
</protein>
<dbReference type="OrthoDB" id="1550456at2"/>
<keyword evidence="2" id="KW-1185">Reference proteome</keyword>
<dbReference type="InterPro" id="IPR036696">
    <property type="entry name" value="YdfO-like_sf"/>
</dbReference>
<gene>
    <name evidence="1" type="ORF">FC34_GL001172</name>
</gene>
<sequence>MTLNYQAIQAAVNQEGNASGFARLMQAFKALGVTHYDYLVAEGVYRYYDVNSSIDLPMNGVPKPVTAVSDAAKIKAAVRGAQAGQFDFERFCELAGEAGVPMWETNLVNKTVTYFDGLHQPLLVEPIPGL</sequence>
<comment type="caution">
    <text evidence="1">The sequence shown here is derived from an EMBL/GenBank/DDBJ whole genome shotgun (WGS) entry which is preliminary data.</text>
</comment>
<name>A0A0R2B975_9LACO</name>
<dbReference type="Proteomes" id="UP000051672">
    <property type="component" value="Unassembled WGS sequence"/>
</dbReference>
<keyword evidence="1" id="KW-0261">Viral envelope protein</keyword>
<accession>A0A0R2B975</accession>
<dbReference type="Gene3D" id="3.30.1810.10">
    <property type="entry name" value="YdfO-like"/>
    <property type="match status" value="1"/>
</dbReference>
<proteinExistence type="predicted"/>
<reference evidence="1 2" key="1">
    <citation type="journal article" date="2015" name="Genome Announc.">
        <title>Expanding the biotechnology potential of lactobacilli through comparative genomics of 213 strains and associated genera.</title>
        <authorList>
            <person name="Sun Z."/>
            <person name="Harris H.M."/>
            <person name="McCann A."/>
            <person name="Guo C."/>
            <person name="Argimon S."/>
            <person name="Zhang W."/>
            <person name="Yang X."/>
            <person name="Jeffery I.B."/>
            <person name="Cooney J.C."/>
            <person name="Kagawa T.F."/>
            <person name="Liu W."/>
            <person name="Song Y."/>
            <person name="Salvetti E."/>
            <person name="Wrobel A."/>
            <person name="Rasinkangas P."/>
            <person name="Parkhill J."/>
            <person name="Rea M.C."/>
            <person name="O'Sullivan O."/>
            <person name="Ritari J."/>
            <person name="Douillard F.P."/>
            <person name="Paul Ross R."/>
            <person name="Yang R."/>
            <person name="Briner A.E."/>
            <person name="Felis G.E."/>
            <person name="de Vos W.M."/>
            <person name="Barrangou R."/>
            <person name="Klaenhammer T.R."/>
            <person name="Caufield P.W."/>
            <person name="Cui Y."/>
            <person name="Zhang H."/>
            <person name="O'Toole P.W."/>
        </authorList>
    </citation>
    <scope>NUCLEOTIDE SEQUENCE [LARGE SCALE GENOMIC DNA]</scope>
    <source>
        <strain evidence="1 2">DSM 23927</strain>
    </source>
</reference>
<keyword evidence="1" id="KW-0946">Virion</keyword>
<dbReference type="EMBL" id="AYZQ01000002">
    <property type="protein sequence ID" value="KRM72188.1"/>
    <property type="molecule type" value="Genomic_DNA"/>
</dbReference>
<dbReference type="AlphaFoldDB" id="A0A0R2B975"/>
<dbReference type="InterPro" id="IPR009833">
    <property type="entry name" value="DUF1398"/>
</dbReference>
<dbReference type="SUPFAM" id="SSF160419">
    <property type="entry name" value="YdfO-like"/>
    <property type="match status" value="1"/>
</dbReference>